<name>A0A0C3B5T9_PILCF</name>
<accession>A0A0C3B5T9</accession>
<dbReference type="HOGENOM" id="CLU_2655387_0_0_1"/>
<gene>
    <name evidence="1" type="ORF">PILCRDRAFT_738976</name>
</gene>
<evidence type="ECO:0000313" key="2">
    <source>
        <dbReference type="Proteomes" id="UP000054166"/>
    </source>
</evidence>
<dbReference type="AlphaFoldDB" id="A0A0C3B5T9"/>
<protein>
    <submittedName>
        <fullName evidence="1">Uncharacterized protein</fullName>
    </submittedName>
</protein>
<sequence>MVQSVMGFLAAGAAPRRKSYLEVTIQRQMDRCYLKHVGYARYVNNEGSKMWECQESKAEGEGKWTDWRTSGRHVVM</sequence>
<dbReference type="EMBL" id="KN833117">
    <property type="protein sequence ID" value="KIM72632.1"/>
    <property type="molecule type" value="Genomic_DNA"/>
</dbReference>
<dbReference type="Proteomes" id="UP000054166">
    <property type="component" value="Unassembled WGS sequence"/>
</dbReference>
<organism evidence="1 2">
    <name type="scientific">Piloderma croceum (strain F 1598)</name>
    <dbReference type="NCBI Taxonomy" id="765440"/>
    <lineage>
        <taxon>Eukaryota</taxon>
        <taxon>Fungi</taxon>
        <taxon>Dikarya</taxon>
        <taxon>Basidiomycota</taxon>
        <taxon>Agaricomycotina</taxon>
        <taxon>Agaricomycetes</taxon>
        <taxon>Agaricomycetidae</taxon>
        <taxon>Atheliales</taxon>
        <taxon>Atheliaceae</taxon>
        <taxon>Piloderma</taxon>
    </lineage>
</organism>
<reference evidence="1 2" key="1">
    <citation type="submission" date="2014-04" db="EMBL/GenBank/DDBJ databases">
        <authorList>
            <consortium name="DOE Joint Genome Institute"/>
            <person name="Kuo A."/>
            <person name="Tarkka M."/>
            <person name="Buscot F."/>
            <person name="Kohler A."/>
            <person name="Nagy L.G."/>
            <person name="Floudas D."/>
            <person name="Copeland A."/>
            <person name="Barry K.W."/>
            <person name="Cichocki N."/>
            <person name="Veneault-Fourrey C."/>
            <person name="LaButti K."/>
            <person name="Lindquist E.A."/>
            <person name="Lipzen A."/>
            <person name="Lundell T."/>
            <person name="Morin E."/>
            <person name="Murat C."/>
            <person name="Sun H."/>
            <person name="Tunlid A."/>
            <person name="Henrissat B."/>
            <person name="Grigoriev I.V."/>
            <person name="Hibbett D.S."/>
            <person name="Martin F."/>
            <person name="Nordberg H.P."/>
            <person name="Cantor M.N."/>
            <person name="Hua S.X."/>
        </authorList>
    </citation>
    <scope>NUCLEOTIDE SEQUENCE [LARGE SCALE GENOMIC DNA]</scope>
    <source>
        <strain evidence="1 2">F 1598</strain>
    </source>
</reference>
<proteinExistence type="predicted"/>
<reference evidence="2" key="2">
    <citation type="submission" date="2015-01" db="EMBL/GenBank/DDBJ databases">
        <title>Evolutionary Origins and Diversification of the Mycorrhizal Mutualists.</title>
        <authorList>
            <consortium name="DOE Joint Genome Institute"/>
            <consortium name="Mycorrhizal Genomics Consortium"/>
            <person name="Kohler A."/>
            <person name="Kuo A."/>
            <person name="Nagy L.G."/>
            <person name="Floudas D."/>
            <person name="Copeland A."/>
            <person name="Barry K.W."/>
            <person name="Cichocki N."/>
            <person name="Veneault-Fourrey C."/>
            <person name="LaButti K."/>
            <person name="Lindquist E.A."/>
            <person name="Lipzen A."/>
            <person name="Lundell T."/>
            <person name="Morin E."/>
            <person name="Murat C."/>
            <person name="Riley R."/>
            <person name="Ohm R."/>
            <person name="Sun H."/>
            <person name="Tunlid A."/>
            <person name="Henrissat B."/>
            <person name="Grigoriev I.V."/>
            <person name="Hibbett D.S."/>
            <person name="Martin F."/>
        </authorList>
    </citation>
    <scope>NUCLEOTIDE SEQUENCE [LARGE SCALE GENOMIC DNA]</scope>
    <source>
        <strain evidence="2">F 1598</strain>
    </source>
</reference>
<dbReference type="InParanoid" id="A0A0C3B5T9"/>
<keyword evidence="2" id="KW-1185">Reference proteome</keyword>
<evidence type="ECO:0000313" key="1">
    <source>
        <dbReference type="EMBL" id="KIM72632.1"/>
    </source>
</evidence>